<feature type="transmembrane region" description="Helical" evidence="1">
    <location>
        <begin position="27"/>
        <end position="45"/>
    </location>
</feature>
<keyword evidence="1" id="KW-0812">Transmembrane</keyword>
<name>A0A3P7S3M4_9FIRM</name>
<evidence type="ECO:0000313" key="2">
    <source>
        <dbReference type="EMBL" id="VDN49212.1"/>
    </source>
</evidence>
<gene>
    <name evidence="2" type="ORF">PATL70BA_3286</name>
</gene>
<protein>
    <submittedName>
        <fullName evidence="2">Uncharacterized protein</fullName>
    </submittedName>
</protein>
<dbReference type="KEGG" id="cbar:PATL70BA_3286"/>
<accession>A0A3P7S3M4</accession>
<evidence type="ECO:0000313" key="3">
    <source>
        <dbReference type="Proteomes" id="UP000279029"/>
    </source>
</evidence>
<sequence>MNCNTLVTYLIVAQVIIRGRKRFKAGVNWLGIFSIFFINILSTYGE</sequence>
<dbReference type="Proteomes" id="UP000279029">
    <property type="component" value="Chromosome"/>
</dbReference>
<dbReference type="EMBL" id="LR130778">
    <property type="protein sequence ID" value="VDN49212.1"/>
    <property type="molecule type" value="Genomic_DNA"/>
</dbReference>
<organism evidence="2 3">
    <name type="scientific">Petrocella atlantisensis</name>
    <dbReference type="NCBI Taxonomy" id="2173034"/>
    <lineage>
        <taxon>Bacteria</taxon>
        <taxon>Bacillati</taxon>
        <taxon>Bacillota</taxon>
        <taxon>Clostridia</taxon>
        <taxon>Lachnospirales</taxon>
        <taxon>Vallitaleaceae</taxon>
        <taxon>Petrocella</taxon>
    </lineage>
</organism>
<dbReference type="AlphaFoldDB" id="A0A3P7S3M4"/>
<keyword evidence="1" id="KW-1133">Transmembrane helix</keyword>
<reference evidence="2 3" key="1">
    <citation type="submission" date="2018-09" db="EMBL/GenBank/DDBJ databases">
        <authorList>
            <person name="Postec A."/>
        </authorList>
    </citation>
    <scope>NUCLEOTIDE SEQUENCE [LARGE SCALE GENOMIC DNA]</scope>
    <source>
        <strain evidence="2">70B-A</strain>
    </source>
</reference>
<evidence type="ECO:0000256" key="1">
    <source>
        <dbReference type="SAM" id="Phobius"/>
    </source>
</evidence>
<keyword evidence="1" id="KW-0472">Membrane</keyword>
<keyword evidence="3" id="KW-1185">Reference proteome</keyword>
<proteinExistence type="predicted"/>